<evidence type="ECO:0000313" key="9">
    <source>
        <dbReference type="Proteomes" id="UP001154282"/>
    </source>
</evidence>
<dbReference type="GO" id="GO:0009507">
    <property type="term" value="C:chloroplast"/>
    <property type="evidence" value="ECO:0007669"/>
    <property type="project" value="TreeGrafter"/>
</dbReference>
<feature type="region of interest" description="Disordered" evidence="5">
    <location>
        <begin position="17"/>
        <end position="44"/>
    </location>
</feature>
<dbReference type="SUPFAM" id="SSF48239">
    <property type="entry name" value="Terpenoid cyclases/Protein prenyltransferases"/>
    <property type="match status" value="2"/>
</dbReference>
<organism evidence="8 9">
    <name type="scientific">Linum tenue</name>
    <dbReference type="NCBI Taxonomy" id="586396"/>
    <lineage>
        <taxon>Eukaryota</taxon>
        <taxon>Viridiplantae</taxon>
        <taxon>Streptophyta</taxon>
        <taxon>Embryophyta</taxon>
        <taxon>Tracheophyta</taxon>
        <taxon>Spermatophyta</taxon>
        <taxon>Magnoliopsida</taxon>
        <taxon>eudicotyledons</taxon>
        <taxon>Gunneridae</taxon>
        <taxon>Pentapetalae</taxon>
        <taxon>rosids</taxon>
        <taxon>fabids</taxon>
        <taxon>Malpighiales</taxon>
        <taxon>Linaceae</taxon>
        <taxon>Linum</taxon>
    </lineage>
</organism>
<dbReference type="FunFam" id="1.50.10.130:FF:000002">
    <property type="entry name" value="Ent-copalyl diphosphate synthase, chloroplastic"/>
    <property type="match status" value="1"/>
</dbReference>
<dbReference type="FunFam" id="1.10.600.10:FF:000005">
    <property type="entry name" value="Ent-kaur-16-ene synthase, chloroplastic"/>
    <property type="match status" value="1"/>
</dbReference>
<dbReference type="Pfam" id="PF01397">
    <property type="entry name" value="Terpene_synth"/>
    <property type="match status" value="1"/>
</dbReference>
<dbReference type="Gene3D" id="1.50.10.160">
    <property type="match status" value="1"/>
</dbReference>
<feature type="domain" description="Terpene synthase N-terminal" evidence="6">
    <location>
        <begin position="248"/>
        <end position="453"/>
    </location>
</feature>
<dbReference type="EMBL" id="CAMGYJ010000005">
    <property type="protein sequence ID" value="CAI0421691.1"/>
    <property type="molecule type" value="Genomic_DNA"/>
</dbReference>
<dbReference type="GO" id="GO:0000287">
    <property type="term" value="F:magnesium ion binding"/>
    <property type="evidence" value="ECO:0007669"/>
    <property type="project" value="InterPro"/>
</dbReference>
<dbReference type="AlphaFoldDB" id="A0AAV0KL89"/>
<dbReference type="InterPro" id="IPR036965">
    <property type="entry name" value="Terpene_synth_N_sf"/>
</dbReference>
<evidence type="ECO:0000256" key="3">
    <source>
        <dbReference type="ARBA" id="ARBA00022842"/>
    </source>
</evidence>
<keyword evidence="3" id="KW-0460">Magnesium</keyword>
<dbReference type="Pfam" id="PF03936">
    <property type="entry name" value="Terpene_synth_C"/>
    <property type="match status" value="1"/>
</dbReference>
<evidence type="ECO:0000259" key="6">
    <source>
        <dbReference type="Pfam" id="PF01397"/>
    </source>
</evidence>
<dbReference type="GO" id="GO:0010333">
    <property type="term" value="F:terpene synthase activity"/>
    <property type="evidence" value="ECO:0007669"/>
    <property type="project" value="InterPro"/>
</dbReference>
<protein>
    <submittedName>
        <fullName evidence="8">Uncharacterized protein</fullName>
    </submittedName>
</protein>
<dbReference type="PANTHER" id="PTHR31739">
    <property type="entry name" value="ENT-COPALYL DIPHOSPHATE SYNTHASE, CHLOROPLASTIC"/>
    <property type="match status" value="1"/>
</dbReference>
<reference evidence="8" key="1">
    <citation type="submission" date="2022-08" db="EMBL/GenBank/DDBJ databases">
        <authorList>
            <person name="Gutierrez-Valencia J."/>
        </authorList>
    </citation>
    <scope>NUCLEOTIDE SEQUENCE</scope>
</reference>
<dbReference type="InterPro" id="IPR050148">
    <property type="entry name" value="Terpene_synthase-like"/>
</dbReference>
<keyword evidence="2" id="KW-0479">Metal-binding</keyword>
<comment type="caution">
    <text evidence="8">The sequence shown here is derived from an EMBL/GenBank/DDBJ whole genome shotgun (WGS) entry which is preliminary data.</text>
</comment>
<dbReference type="InterPro" id="IPR005630">
    <property type="entry name" value="Terpene_synthase_metal-bd"/>
</dbReference>
<evidence type="ECO:0000256" key="2">
    <source>
        <dbReference type="ARBA" id="ARBA00022723"/>
    </source>
</evidence>
<dbReference type="PANTHER" id="PTHR31739:SF34">
    <property type="entry name" value="TERPENE SYNTHASE METAL-BINDING DOMAIN-CONTAINING PROTEIN"/>
    <property type="match status" value="1"/>
</dbReference>
<gene>
    <name evidence="8" type="ORF">LITE_LOCUS18866</name>
</gene>
<dbReference type="Gene3D" id="1.10.600.10">
    <property type="entry name" value="Farnesyl Diphosphate Synthase"/>
    <property type="match status" value="1"/>
</dbReference>
<evidence type="ECO:0000256" key="5">
    <source>
        <dbReference type="SAM" id="MobiDB-lite"/>
    </source>
</evidence>
<evidence type="ECO:0000256" key="1">
    <source>
        <dbReference type="ARBA" id="ARBA00001946"/>
    </source>
</evidence>
<evidence type="ECO:0000313" key="8">
    <source>
        <dbReference type="EMBL" id="CAI0421691.1"/>
    </source>
</evidence>
<feature type="compositionally biased region" description="Basic and acidic residues" evidence="5">
    <location>
        <begin position="29"/>
        <end position="41"/>
    </location>
</feature>
<dbReference type="Gene3D" id="1.50.10.130">
    <property type="entry name" value="Terpene synthase, N-terminal domain"/>
    <property type="match status" value="1"/>
</dbReference>
<accession>A0AAV0KL89</accession>
<sequence length="832" mass="94113">MALSTTARFTTFSVLSHPTRPVHSPIGGEHADRVPPLRRDPQPNLQQVIRWKEERRVGKMKEMLRKEVELSVSPYDTAWVAMVGRNNNNTQQQQQQVARFPQCLRWVAENQLADGSWASHPADPLLVKDSLSSTLAAVLALRRWGVGDQLVNRGLDFIRSNAWAATDKNQRTPIGFDATFPGMMESAAALGLNLPFTPSTFQAMLLNRDLLLQSGEWASGKMADVAYSAEGLAALTRVNGGGGGQWKWEEVLRKHQRKNGSLFNSPSATAAALLHLHDDKSLSYLDSVLSAYNNSPAVPAVFPLDLLSRLDMVDNLVKLGIHQYFTPEIALILDDVYKSWIQRDEELFTDMGCLAKAFRLLRVNGYHVSSEVFEGLERQEEYMDSVLTQYKTTETILELYKASLTTILQSEPILDRMKDWTSSYLRQASLSSSSSPNGSDQEQRLAQEVGYALKFPYASLERIENRLSIETAGLDNDVKLLKTSYSCSTTDNKEWVEFAVEDFNKCQSLQRKELEVLERWVKEYRIEELKFARQKVAYGFFAAAAILFSPEYAEARNSWAKNTVLVTLIDDLFDVGGSEEELLNFIDLVKAWDGYESVGFCSEQVEIIFKAVYDATNEYVAKASLVQGRCVKHHFMNMWLVLLDCMWQEYVRGRDKIIPTMEEYIATGYVSVALGPVILVPMYFLGCDLSEEAMLSKEYDDLFMHVSVIARLLNDLATIGREIAQGKENSLALGMMQGKKNGKVTEEEARREIQAMIEKHRKELLRMVVLKEGDEGSMVPRAVKEVFWQTSKIVHMFYMSKDGFSSPHEMVAAIDSVIYKPIVLPHQHHYST</sequence>
<dbReference type="InterPro" id="IPR001906">
    <property type="entry name" value="Terpene_synth_N"/>
</dbReference>
<dbReference type="InterPro" id="IPR008949">
    <property type="entry name" value="Isoprenoid_synthase_dom_sf"/>
</dbReference>
<comment type="cofactor">
    <cofactor evidence="1">
        <name>Mg(2+)</name>
        <dbReference type="ChEBI" id="CHEBI:18420"/>
    </cofactor>
</comment>
<keyword evidence="9" id="KW-1185">Reference proteome</keyword>
<dbReference type="InterPro" id="IPR008930">
    <property type="entry name" value="Terpenoid_cyclase/PrenylTrfase"/>
</dbReference>
<dbReference type="Proteomes" id="UP001154282">
    <property type="component" value="Unassembled WGS sequence"/>
</dbReference>
<dbReference type="GO" id="GO:0009686">
    <property type="term" value="P:gibberellin biosynthetic process"/>
    <property type="evidence" value="ECO:0007669"/>
    <property type="project" value="TreeGrafter"/>
</dbReference>
<dbReference type="SFLD" id="SFLDG01014">
    <property type="entry name" value="Terpene_Cyclase_Like_1_N-term"/>
    <property type="match status" value="1"/>
</dbReference>
<feature type="domain" description="Terpene synthase metal-binding" evidence="7">
    <location>
        <begin position="522"/>
        <end position="763"/>
    </location>
</feature>
<keyword evidence="4" id="KW-0456">Lyase</keyword>
<proteinExistence type="predicted"/>
<evidence type="ECO:0000256" key="4">
    <source>
        <dbReference type="ARBA" id="ARBA00023239"/>
    </source>
</evidence>
<name>A0AAV0KL89_9ROSI</name>
<dbReference type="SUPFAM" id="SSF48576">
    <property type="entry name" value="Terpenoid synthases"/>
    <property type="match status" value="1"/>
</dbReference>
<evidence type="ECO:0000259" key="7">
    <source>
        <dbReference type="Pfam" id="PF03936"/>
    </source>
</evidence>